<sequence>MRILVLNSGSSSIKYRLFRMEDEAQLAEGHVDRIGEPEGLLVHRAEGAEPVRETRPVRDHGEGLRDILAALVANGALADTADLGAIGHRVVHGGEEFTTAVRVDEAVMRTISELVPLAPLHNPPNLHGIEEARRAFPATPQVAVFDTAFHQSIPPHAYHYALPRSAYTDHHVRRYGFHGTSHRYVARRAAQHLGRPLEALNLITLHLGNGASATAIAAGRSVDTSMGMTPLEGLVMGTRSGDVDPAVNFYLQRATGMSPAEMENVLIRESGLKGLCGANDMREVHRLAAAGYADARLALEVFCYRIRKYLGAYYAVLGRVDAVVFTGGIGENDHTVRSCSCGGLERLGIRLDPERNAAPCRDVLEVSAANSEVKVFAIRTNEELEIARQTLVCLGQS</sequence>
<dbReference type="InterPro" id="IPR004372">
    <property type="entry name" value="Ac/propionate_kinase"/>
</dbReference>
<organism evidence="8 9">
    <name type="scientific">Thioalbus denitrificans</name>
    <dbReference type="NCBI Taxonomy" id="547122"/>
    <lineage>
        <taxon>Bacteria</taxon>
        <taxon>Pseudomonadati</taxon>
        <taxon>Pseudomonadota</taxon>
        <taxon>Gammaproteobacteria</taxon>
        <taxon>Chromatiales</taxon>
        <taxon>Ectothiorhodospiraceae</taxon>
        <taxon>Thioalbus</taxon>
    </lineage>
</organism>
<comment type="caution">
    <text evidence="8">The sequence shown here is derived from an EMBL/GenBank/DDBJ whole genome shotgun (WGS) entry which is preliminary data.</text>
</comment>
<protein>
    <recommendedName>
        <fullName evidence="6">Acetate kinase</fullName>
        <ecNumber evidence="6">2.7.2.1</ecNumber>
    </recommendedName>
    <alternativeName>
        <fullName evidence="6">Acetokinase</fullName>
    </alternativeName>
</protein>
<dbReference type="GO" id="GO:0005737">
    <property type="term" value="C:cytoplasm"/>
    <property type="evidence" value="ECO:0007669"/>
    <property type="project" value="UniProtKB-SubCell"/>
</dbReference>
<comment type="cofactor">
    <cofactor evidence="6">
        <name>Mg(2+)</name>
        <dbReference type="ChEBI" id="CHEBI:18420"/>
    </cofactor>
    <cofactor evidence="6">
        <name>Mn(2+)</name>
        <dbReference type="ChEBI" id="CHEBI:29035"/>
    </cofactor>
    <text evidence="6">Mg(2+). Can also accept Mn(2+).</text>
</comment>
<evidence type="ECO:0000256" key="3">
    <source>
        <dbReference type="ARBA" id="ARBA00022741"/>
    </source>
</evidence>
<dbReference type="InterPro" id="IPR000890">
    <property type="entry name" value="Aliphatic_acid_kin_short-chain"/>
</dbReference>
<feature type="binding site" evidence="6">
    <location>
        <position position="382"/>
    </location>
    <ligand>
        <name>Mg(2+)</name>
        <dbReference type="ChEBI" id="CHEBI:18420"/>
    </ligand>
</feature>
<feature type="binding site" evidence="6">
    <location>
        <position position="89"/>
    </location>
    <ligand>
        <name>substrate</name>
    </ligand>
</feature>
<dbReference type="HAMAP" id="MF_00020">
    <property type="entry name" value="Acetate_kinase"/>
    <property type="match status" value="1"/>
</dbReference>
<comment type="catalytic activity">
    <reaction evidence="6">
        <text>acetate + ATP = acetyl phosphate + ADP</text>
        <dbReference type="Rhea" id="RHEA:11352"/>
        <dbReference type="ChEBI" id="CHEBI:22191"/>
        <dbReference type="ChEBI" id="CHEBI:30089"/>
        <dbReference type="ChEBI" id="CHEBI:30616"/>
        <dbReference type="ChEBI" id="CHEBI:456216"/>
        <dbReference type="EC" id="2.7.2.1"/>
    </reaction>
</comment>
<dbReference type="InterPro" id="IPR023865">
    <property type="entry name" value="Aliphatic_acid_kinase_CS"/>
</dbReference>
<keyword evidence="3 6" id="KW-0547">Nucleotide-binding</keyword>
<feature type="site" description="Transition state stabilizer" evidence="6">
    <location>
        <position position="178"/>
    </location>
</feature>
<feature type="binding site" evidence="6">
    <location>
        <position position="7"/>
    </location>
    <ligand>
        <name>Mg(2+)</name>
        <dbReference type="ChEBI" id="CHEBI:18420"/>
    </ligand>
</feature>
<accession>A0A369BYN2</accession>
<evidence type="ECO:0000256" key="5">
    <source>
        <dbReference type="ARBA" id="ARBA00022840"/>
    </source>
</evidence>
<keyword evidence="2 6" id="KW-0808">Transferase</keyword>
<keyword evidence="4 6" id="KW-0418">Kinase</keyword>
<keyword evidence="6" id="KW-0460">Magnesium</keyword>
<dbReference type="PANTHER" id="PTHR21060">
    <property type="entry name" value="ACETATE KINASE"/>
    <property type="match status" value="1"/>
</dbReference>
<dbReference type="Gene3D" id="3.30.420.40">
    <property type="match status" value="2"/>
</dbReference>
<comment type="function">
    <text evidence="6">Catalyzes the formation of acetyl phosphate from acetate and ATP. Can also catalyze the reverse reaction.</text>
</comment>
<feature type="binding site" evidence="6">
    <location>
        <begin position="328"/>
        <end position="332"/>
    </location>
    <ligand>
        <name>ATP</name>
        <dbReference type="ChEBI" id="CHEBI:30616"/>
    </ligand>
</feature>
<evidence type="ECO:0000256" key="2">
    <source>
        <dbReference type="ARBA" id="ARBA00022679"/>
    </source>
</evidence>
<dbReference type="GO" id="GO:0006083">
    <property type="term" value="P:acetate metabolic process"/>
    <property type="evidence" value="ECO:0007669"/>
    <property type="project" value="TreeGrafter"/>
</dbReference>
<dbReference type="GO" id="GO:0008776">
    <property type="term" value="F:acetate kinase activity"/>
    <property type="evidence" value="ECO:0007669"/>
    <property type="project" value="UniProtKB-UniRule"/>
</dbReference>
<dbReference type="GO" id="GO:0006085">
    <property type="term" value="P:acetyl-CoA biosynthetic process"/>
    <property type="evidence" value="ECO:0007669"/>
    <property type="project" value="UniProtKB-UniRule"/>
</dbReference>
<keyword evidence="6" id="KW-0479">Metal-binding</keyword>
<name>A0A369BYN2_9GAMM</name>
<dbReference type="PROSITE" id="PS01076">
    <property type="entry name" value="ACETATE_KINASE_2"/>
    <property type="match status" value="1"/>
</dbReference>
<feature type="binding site" evidence="6">
    <location>
        <begin position="280"/>
        <end position="282"/>
    </location>
    <ligand>
        <name>ATP</name>
        <dbReference type="ChEBI" id="CHEBI:30616"/>
    </ligand>
</feature>
<keyword evidence="9" id="KW-1185">Reference proteome</keyword>
<evidence type="ECO:0000256" key="1">
    <source>
        <dbReference type="ARBA" id="ARBA00008748"/>
    </source>
</evidence>
<feature type="site" description="Transition state stabilizer" evidence="6">
    <location>
        <position position="239"/>
    </location>
</feature>
<evidence type="ECO:0000313" key="9">
    <source>
        <dbReference type="Proteomes" id="UP000252707"/>
    </source>
</evidence>
<comment type="similarity">
    <text evidence="1 6 7">Belongs to the acetokinase family.</text>
</comment>
<gene>
    <name evidence="6" type="primary">ackA</name>
    <name evidence="8" type="ORF">DFQ59_11258</name>
</gene>
<dbReference type="UniPathway" id="UPA00340">
    <property type="reaction ID" value="UER00458"/>
</dbReference>
<feature type="binding site" evidence="6">
    <location>
        <position position="14"/>
    </location>
    <ligand>
        <name>ATP</name>
        <dbReference type="ChEBI" id="CHEBI:30616"/>
    </ligand>
</feature>
<dbReference type="EMBL" id="QPJY01000012">
    <property type="protein sequence ID" value="RCX26055.1"/>
    <property type="molecule type" value="Genomic_DNA"/>
</dbReference>
<dbReference type="NCBIfam" id="TIGR00016">
    <property type="entry name" value="ackA"/>
    <property type="match status" value="1"/>
</dbReference>
<dbReference type="GO" id="GO:0000287">
    <property type="term" value="F:magnesium ion binding"/>
    <property type="evidence" value="ECO:0007669"/>
    <property type="project" value="UniProtKB-UniRule"/>
</dbReference>
<comment type="pathway">
    <text evidence="6">Metabolic intermediate biosynthesis; acetyl-CoA biosynthesis; acetyl-CoA from acetate: step 1/2.</text>
</comment>
<keyword evidence="5 6" id="KW-0067">ATP-binding</keyword>
<dbReference type="RefSeq" id="WP_114280949.1">
    <property type="nucleotide sequence ID" value="NZ_QPJY01000012.1"/>
</dbReference>
<comment type="subunit">
    <text evidence="6">Homodimer.</text>
</comment>
<evidence type="ECO:0000256" key="4">
    <source>
        <dbReference type="ARBA" id="ARBA00022777"/>
    </source>
</evidence>
<keyword evidence="6" id="KW-0963">Cytoplasm</keyword>
<evidence type="ECO:0000313" key="8">
    <source>
        <dbReference type="EMBL" id="RCX26055.1"/>
    </source>
</evidence>
<dbReference type="EC" id="2.7.2.1" evidence="6"/>
<dbReference type="PROSITE" id="PS01075">
    <property type="entry name" value="ACETATE_KINASE_1"/>
    <property type="match status" value="1"/>
</dbReference>
<feature type="active site" description="Proton donor/acceptor" evidence="6">
    <location>
        <position position="146"/>
    </location>
</feature>
<dbReference type="GO" id="GO:0005524">
    <property type="term" value="F:ATP binding"/>
    <property type="evidence" value="ECO:0007669"/>
    <property type="project" value="UniProtKB-KW"/>
</dbReference>
<comment type="subcellular location">
    <subcellularLocation>
        <location evidence="6">Cytoplasm</location>
    </subcellularLocation>
</comment>
<dbReference type="CDD" id="cd24010">
    <property type="entry name" value="ASKHA_NBD_AcK_PK"/>
    <property type="match status" value="1"/>
</dbReference>
<dbReference type="OrthoDB" id="9802453at2"/>
<dbReference type="PIRSF" id="PIRSF000722">
    <property type="entry name" value="Acetate_prop_kin"/>
    <property type="match status" value="1"/>
</dbReference>
<evidence type="ECO:0000256" key="6">
    <source>
        <dbReference type="HAMAP-Rule" id="MF_00020"/>
    </source>
</evidence>
<dbReference type="AlphaFoldDB" id="A0A369BYN2"/>
<proteinExistence type="inferred from homology"/>
<dbReference type="PANTHER" id="PTHR21060:SF15">
    <property type="entry name" value="ACETATE KINASE-RELATED"/>
    <property type="match status" value="1"/>
</dbReference>
<evidence type="ECO:0000256" key="7">
    <source>
        <dbReference type="RuleBase" id="RU003835"/>
    </source>
</evidence>
<dbReference type="Proteomes" id="UP000252707">
    <property type="component" value="Unassembled WGS sequence"/>
</dbReference>
<reference evidence="8 9" key="1">
    <citation type="submission" date="2018-07" db="EMBL/GenBank/DDBJ databases">
        <title>Genomic Encyclopedia of Type Strains, Phase IV (KMG-IV): sequencing the most valuable type-strain genomes for metagenomic binning, comparative biology and taxonomic classification.</title>
        <authorList>
            <person name="Goeker M."/>
        </authorList>
    </citation>
    <scope>NUCLEOTIDE SEQUENCE [LARGE SCALE GENOMIC DNA]</scope>
    <source>
        <strain evidence="8 9">DSM 26407</strain>
    </source>
</reference>
<dbReference type="Pfam" id="PF00871">
    <property type="entry name" value="Acetate_kinase"/>
    <property type="match status" value="1"/>
</dbReference>
<dbReference type="InterPro" id="IPR043129">
    <property type="entry name" value="ATPase_NBD"/>
</dbReference>
<dbReference type="PRINTS" id="PR00471">
    <property type="entry name" value="ACETATEKNASE"/>
</dbReference>
<dbReference type="SUPFAM" id="SSF53067">
    <property type="entry name" value="Actin-like ATPase domain"/>
    <property type="match status" value="2"/>
</dbReference>
<feature type="binding site" evidence="6">
    <location>
        <begin position="206"/>
        <end position="210"/>
    </location>
    <ligand>
        <name>ATP</name>
        <dbReference type="ChEBI" id="CHEBI:30616"/>
    </ligand>
</feature>